<dbReference type="PROSITE" id="PS51186">
    <property type="entry name" value="GNAT"/>
    <property type="match status" value="1"/>
</dbReference>
<name>D6ZCL5_SEGRD</name>
<evidence type="ECO:0000259" key="2">
    <source>
        <dbReference type="PROSITE" id="PS51186"/>
    </source>
</evidence>
<dbReference type="Gene3D" id="3.40.630.30">
    <property type="match status" value="1"/>
</dbReference>
<dbReference type="OrthoDB" id="9791898at2"/>
<dbReference type="InterPro" id="IPR016181">
    <property type="entry name" value="Acyl_CoA_acyltransferase"/>
</dbReference>
<dbReference type="SUPFAM" id="SSF55729">
    <property type="entry name" value="Acyl-CoA N-acyltransferases (Nat)"/>
    <property type="match status" value="1"/>
</dbReference>
<keyword evidence="4" id="KW-1185">Reference proteome</keyword>
<dbReference type="EMBL" id="CP001958">
    <property type="protein sequence ID" value="ADG97057.1"/>
    <property type="molecule type" value="Genomic_DNA"/>
</dbReference>
<dbReference type="RefSeq" id="WP_013137513.1">
    <property type="nucleotide sequence ID" value="NC_014168.1"/>
</dbReference>
<feature type="domain" description="N-acetyltransferase" evidence="2">
    <location>
        <begin position="16"/>
        <end position="178"/>
    </location>
</feature>
<dbReference type="Pfam" id="PF00583">
    <property type="entry name" value="Acetyltransf_1"/>
    <property type="match status" value="1"/>
</dbReference>
<gene>
    <name evidence="3" type="ordered locus">Srot_0575</name>
</gene>
<proteinExistence type="predicted"/>
<feature type="region of interest" description="Disordered" evidence="1">
    <location>
        <begin position="343"/>
        <end position="362"/>
    </location>
</feature>
<evidence type="ECO:0000256" key="1">
    <source>
        <dbReference type="SAM" id="MobiDB-lite"/>
    </source>
</evidence>
<dbReference type="eggNOG" id="COG0456">
    <property type="taxonomic scope" value="Bacteria"/>
</dbReference>
<protein>
    <submittedName>
        <fullName evidence="3">GCN5-related N-acetyltransferase</fullName>
    </submittedName>
</protein>
<organism evidence="3 4">
    <name type="scientific">Segniliparus rotundus (strain ATCC BAA-972 / CDC 1076 / CIP 108378 / DSM 44985 / JCM 13578)</name>
    <dbReference type="NCBI Taxonomy" id="640132"/>
    <lineage>
        <taxon>Bacteria</taxon>
        <taxon>Bacillati</taxon>
        <taxon>Actinomycetota</taxon>
        <taxon>Actinomycetes</taxon>
        <taxon>Mycobacteriales</taxon>
        <taxon>Segniliparaceae</taxon>
        <taxon>Segniliparus</taxon>
    </lineage>
</organism>
<evidence type="ECO:0000313" key="4">
    <source>
        <dbReference type="Proteomes" id="UP000002247"/>
    </source>
</evidence>
<reference evidence="3 4" key="1">
    <citation type="journal article" date="2010" name="Stand. Genomic Sci.">
        <title>Complete genome sequence of Segniliparus rotundus type strain (CDC 1076).</title>
        <authorList>
            <person name="Sikorski J."/>
            <person name="Lapidus A."/>
            <person name="Copeland A."/>
            <person name="Misra M."/>
            <person name="Glavina Del Rio T."/>
            <person name="Nolan M."/>
            <person name="Lucas S."/>
            <person name="Chen F."/>
            <person name="Tice H."/>
            <person name="Cheng J.F."/>
            <person name="Jando M."/>
            <person name="Schneider S."/>
            <person name="Bruce D."/>
            <person name="Goodwin L."/>
            <person name="Pitluck S."/>
            <person name="Liolios K."/>
            <person name="Mikhailova N."/>
            <person name="Pati A."/>
            <person name="Ivanova N."/>
            <person name="Mavromatis K."/>
            <person name="Chen A."/>
            <person name="Palaniappan K."/>
            <person name="Chertkov O."/>
            <person name="Land M."/>
            <person name="Hauser L."/>
            <person name="Chang Y.J."/>
            <person name="Jeffries C.D."/>
            <person name="Brettin T."/>
            <person name="Detter J.C."/>
            <person name="Han C."/>
            <person name="Rohde M."/>
            <person name="Goker M."/>
            <person name="Bristow J."/>
            <person name="Eisen J.A."/>
            <person name="Markowitz V."/>
            <person name="Hugenholtz P."/>
            <person name="Kyrpides N.C."/>
            <person name="Klenk H.P."/>
        </authorList>
    </citation>
    <scope>NUCLEOTIDE SEQUENCE [LARGE SCALE GENOMIC DNA]</scope>
    <source>
        <strain evidence="4">ATCC BAA-972 / CDC 1076 / CIP 108378 / DSM 44985 / JCM 13578</strain>
    </source>
</reference>
<evidence type="ECO:0000313" key="3">
    <source>
        <dbReference type="EMBL" id="ADG97057.1"/>
    </source>
</evidence>
<dbReference type="Proteomes" id="UP000002247">
    <property type="component" value="Chromosome"/>
</dbReference>
<keyword evidence="3" id="KW-0808">Transferase</keyword>
<dbReference type="GO" id="GO:0016747">
    <property type="term" value="F:acyltransferase activity, transferring groups other than amino-acyl groups"/>
    <property type="evidence" value="ECO:0007669"/>
    <property type="project" value="InterPro"/>
</dbReference>
<accession>D6ZCL5</accession>
<sequence length="362" mass="39809">MVSASAKPSSIAAQGAFLRPAVESDRGFLREIFTTALSDYYGGDHVAHADRVLAAHLRGGEDRHGHFSQAQDTQILATPGADQLGVLNCALKRQGTVKISPLIVSPRAKSGAGLGRTLLLHAQQFALRRRARQIYCTVAETNAKALGFFRRHGFVVAGSAQDQYKDGVRELVLYKDLRPQHGRRSWIIRECEENDLPAVVGMVCEFYAPILADQSKQVALSLVDGFRRRSRRDLNEKFKDINLGLDENGSLLALAAAGPKKGAAVKVAPLCGRDMEVLSELVALVPDLFPSQRSRYYTHQIAEPDITKVMHKNGWRVDCLLPGAYRSDQCVVQWSLTLGCSPDESRPQDLRRAAPDEKAELA</sequence>
<dbReference type="InterPro" id="IPR000182">
    <property type="entry name" value="GNAT_dom"/>
</dbReference>
<dbReference type="AlphaFoldDB" id="D6ZCL5"/>
<dbReference type="KEGG" id="srt:Srot_0575"/>
<dbReference type="HOGENOM" id="CLU_764821_0_0_11"/>